<gene>
    <name evidence="1" type="ORF">mvi_11810</name>
</gene>
<evidence type="ECO:0000313" key="2">
    <source>
        <dbReference type="Proteomes" id="UP000663508"/>
    </source>
</evidence>
<dbReference type="AlphaFoldDB" id="A0A8H8WQX7"/>
<dbReference type="EMBL" id="AP024145">
    <property type="protein sequence ID" value="BCM82720.1"/>
    <property type="molecule type" value="Genomic_DNA"/>
</dbReference>
<evidence type="ECO:0000313" key="1">
    <source>
        <dbReference type="EMBL" id="BCM82720.1"/>
    </source>
</evidence>
<proteinExistence type="predicted"/>
<organism evidence="1 2">
    <name type="scientific">Methylobacterium indicum</name>
    <dbReference type="NCBI Taxonomy" id="1775910"/>
    <lineage>
        <taxon>Bacteria</taxon>
        <taxon>Pseudomonadati</taxon>
        <taxon>Pseudomonadota</taxon>
        <taxon>Alphaproteobacteria</taxon>
        <taxon>Hyphomicrobiales</taxon>
        <taxon>Methylobacteriaceae</taxon>
        <taxon>Methylobacterium</taxon>
    </lineage>
</organism>
<protein>
    <submittedName>
        <fullName evidence="1">Uncharacterized protein</fullName>
    </submittedName>
</protein>
<dbReference type="KEGG" id="mind:mvi_11810"/>
<sequence length="71" mass="7769">MTKAHDDAAAEPRAISLDAAAHREAVADIERRVPAPRSRTPFKFGLLRGRLGDGPDFFSPLPDEDLALWEG</sequence>
<accession>A0A8H8WQX7</accession>
<name>A0A8H8WQX7_9HYPH</name>
<reference evidence="1" key="1">
    <citation type="submission" date="2020-11" db="EMBL/GenBank/DDBJ databases">
        <title>Complete genome sequence of a novel pathogenic Methylobacterium strain isolated from rice in Vietnam.</title>
        <authorList>
            <person name="Lai K."/>
            <person name="Okazaki S."/>
            <person name="Higashi K."/>
            <person name="Mori H."/>
            <person name="Toyoda A."/>
            <person name="Kurokawa K."/>
        </authorList>
    </citation>
    <scope>NUCLEOTIDE SEQUENCE</scope>
    <source>
        <strain evidence="1">VL1</strain>
    </source>
</reference>
<dbReference type="RefSeq" id="WP_125901036.1">
    <property type="nucleotide sequence ID" value="NZ_AP024145.1"/>
</dbReference>
<dbReference type="OrthoDB" id="9800503at2"/>
<dbReference type="Proteomes" id="UP000663508">
    <property type="component" value="Chromosome"/>
</dbReference>